<dbReference type="PANTHER" id="PTHR47163">
    <property type="entry name" value="DDE_TNP_IS1595 DOMAIN-CONTAINING PROTEIN"/>
    <property type="match status" value="1"/>
</dbReference>
<dbReference type="OrthoDB" id="6579350at2759"/>
<reference evidence="2 3" key="1">
    <citation type="submission" date="2019-08" db="EMBL/GenBank/DDBJ databases">
        <title>The genome of the soybean aphid Biotype 1, its phylome, world population structure and adaptation to the North American continent.</title>
        <authorList>
            <person name="Giordano R."/>
            <person name="Donthu R.K."/>
            <person name="Hernandez A.G."/>
            <person name="Wright C.L."/>
            <person name="Zimin A.V."/>
        </authorList>
    </citation>
    <scope>NUCLEOTIDE SEQUENCE [LARGE SCALE GENOMIC DNA]</scope>
    <source>
        <tissue evidence="2">Whole aphids</tissue>
    </source>
</reference>
<dbReference type="InterPro" id="IPR053164">
    <property type="entry name" value="IS1016-like_transposase"/>
</dbReference>
<accession>A0A6G0U6V2</accession>
<dbReference type="SMART" id="SM01126">
    <property type="entry name" value="DDE_Tnp_IS1595"/>
    <property type="match status" value="1"/>
</dbReference>
<organism evidence="2 3">
    <name type="scientific">Aphis glycines</name>
    <name type="common">Soybean aphid</name>
    <dbReference type="NCBI Taxonomy" id="307491"/>
    <lineage>
        <taxon>Eukaryota</taxon>
        <taxon>Metazoa</taxon>
        <taxon>Ecdysozoa</taxon>
        <taxon>Arthropoda</taxon>
        <taxon>Hexapoda</taxon>
        <taxon>Insecta</taxon>
        <taxon>Pterygota</taxon>
        <taxon>Neoptera</taxon>
        <taxon>Paraneoptera</taxon>
        <taxon>Hemiptera</taxon>
        <taxon>Sternorrhyncha</taxon>
        <taxon>Aphidomorpha</taxon>
        <taxon>Aphidoidea</taxon>
        <taxon>Aphididae</taxon>
        <taxon>Aphidini</taxon>
        <taxon>Aphis</taxon>
        <taxon>Aphis</taxon>
    </lineage>
</organism>
<dbReference type="AlphaFoldDB" id="A0A6G0U6V2"/>
<sequence>MRRKIRTITDFLTQVPDINAGIKFLQSKNIIEMTNTCENGHEMFLKGSRWRCQRRDCRKEKGIRVNNWLNGSRLPINSIMYFIYSWAHELTSVTYCKRELNIGKNAVVDWNNYLREVCVWRMESNNNQVGGLNLIVEIDESLFVRRNNNAGRILPQQWMFGGICRETKECFIVSVPNRSEITLIPIINRYIRHGSIIFSDSWKAYANLQQHGFQHNQVNHKYNFVDPNSGIHTQNVERMWGAAKWGNKKRRGTDRNFLDSYLAEFMWRSKLNNSDPFETILKDITEFWESHKA</sequence>
<gene>
    <name evidence="2" type="ORF">AGLY_001701</name>
</gene>
<dbReference type="EMBL" id="VYZN01000003">
    <property type="protein sequence ID" value="KAE9544012.1"/>
    <property type="molecule type" value="Genomic_DNA"/>
</dbReference>
<dbReference type="NCBIfam" id="NF033547">
    <property type="entry name" value="transpos_IS1595"/>
    <property type="match status" value="1"/>
</dbReference>
<feature type="domain" description="ISXO2-like transposase" evidence="1">
    <location>
        <begin position="128"/>
        <end position="270"/>
    </location>
</feature>
<dbReference type="InterPro" id="IPR024445">
    <property type="entry name" value="Tnp_ISXO2-like"/>
</dbReference>
<comment type="caution">
    <text evidence="2">The sequence shown here is derived from an EMBL/GenBank/DDBJ whole genome shotgun (WGS) entry which is preliminary data.</text>
</comment>
<name>A0A6G0U6V2_APHGL</name>
<evidence type="ECO:0000259" key="1">
    <source>
        <dbReference type="SMART" id="SM01126"/>
    </source>
</evidence>
<proteinExistence type="predicted"/>
<protein>
    <recommendedName>
        <fullName evidence="1">ISXO2-like transposase domain-containing protein</fullName>
    </recommendedName>
</protein>
<keyword evidence="3" id="KW-1185">Reference proteome</keyword>
<evidence type="ECO:0000313" key="3">
    <source>
        <dbReference type="Proteomes" id="UP000475862"/>
    </source>
</evidence>
<dbReference type="Pfam" id="PF12762">
    <property type="entry name" value="DDE_Tnp_IS1595"/>
    <property type="match status" value="1"/>
</dbReference>
<dbReference type="Proteomes" id="UP000475862">
    <property type="component" value="Unassembled WGS sequence"/>
</dbReference>
<evidence type="ECO:0000313" key="2">
    <source>
        <dbReference type="EMBL" id="KAE9544012.1"/>
    </source>
</evidence>
<dbReference type="PANTHER" id="PTHR47163:SF2">
    <property type="entry name" value="SI:DKEY-17M8.2"/>
    <property type="match status" value="1"/>
</dbReference>